<evidence type="ECO:0000313" key="4">
    <source>
        <dbReference type="Proteomes" id="UP001474120"/>
    </source>
</evidence>
<dbReference type="Gene3D" id="2.40.128.270">
    <property type="match status" value="1"/>
</dbReference>
<name>A0ABU9L2E8_9FLAO</name>
<dbReference type="InterPro" id="IPR025485">
    <property type="entry name" value="DUF4377"/>
</dbReference>
<dbReference type="RefSeq" id="WP_342160784.1">
    <property type="nucleotide sequence ID" value="NZ_JBCDNA010000003.1"/>
</dbReference>
<accession>A0ABU9L2E8</accession>
<sequence>MKYLFLLIAMSCTSNNEVQSKVLIVADHIENCIGVGPQSCMLVKENPEDEWTFFYDQIEGFEYEEGYTYELLVNEIPVENPAADASSIRYKLKNIISKIPTLYDSDLIKEWTVIKIKGLEQLSNSPTMIFEKKDAKVAGFAGCNNYFATYNVSGNALSFGPAGATRKLCPDMSVEDVFFKNLPNISRFEIVKKELYLYDKNDELLILAISQ</sequence>
<dbReference type="Pfam" id="PF14302">
    <property type="entry name" value="DUF4377"/>
    <property type="match status" value="1"/>
</dbReference>
<dbReference type="InterPro" id="IPR053147">
    <property type="entry name" value="Hsp_HslJ-like"/>
</dbReference>
<dbReference type="EMBL" id="JBCDNA010000003">
    <property type="protein sequence ID" value="MEL4456619.1"/>
    <property type="molecule type" value="Genomic_DNA"/>
</dbReference>
<feature type="domain" description="DUF306" evidence="1">
    <location>
        <begin position="107"/>
        <end position="204"/>
    </location>
</feature>
<dbReference type="Proteomes" id="UP001474120">
    <property type="component" value="Unassembled WGS sequence"/>
</dbReference>
<evidence type="ECO:0000259" key="1">
    <source>
        <dbReference type="Pfam" id="PF03724"/>
    </source>
</evidence>
<protein>
    <submittedName>
        <fullName evidence="3">DUF4377 domain-containing protein</fullName>
    </submittedName>
</protein>
<dbReference type="PANTHER" id="PTHR35535">
    <property type="entry name" value="HEAT SHOCK PROTEIN HSLJ"/>
    <property type="match status" value="1"/>
</dbReference>
<dbReference type="InterPro" id="IPR005184">
    <property type="entry name" value="DUF306_Meta_HslJ"/>
</dbReference>
<dbReference type="InterPro" id="IPR038670">
    <property type="entry name" value="HslJ-like_sf"/>
</dbReference>
<evidence type="ECO:0000313" key="3">
    <source>
        <dbReference type="EMBL" id="MEL4456619.1"/>
    </source>
</evidence>
<reference evidence="3 4" key="1">
    <citation type="submission" date="2024-04" db="EMBL/GenBank/DDBJ databases">
        <title>whole genome sequencing of Lutimonas vermicola strain IMCC1616.</title>
        <authorList>
            <person name="Bae S.S."/>
        </authorList>
    </citation>
    <scope>NUCLEOTIDE SEQUENCE [LARGE SCALE GENOMIC DNA]</scope>
    <source>
        <strain evidence="3 4">IMCC1616</strain>
    </source>
</reference>
<dbReference type="PANTHER" id="PTHR35535:SF1">
    <property type="entry name" value="HEAT SHOCK PROTEIN HSLJ"/>
    <property type="match status" value="1"/>
</dbReference>
<proteinExistence type="predicted"/>
<organism evidence="3 4">
    <name type="scientific">Lutimonas vermicola</name>
    <dbReference type="NCBI Taxonomy" id="414288"/>
    <lineage>
        <taxon>Bacteria</taxon>
        <taxon>Pseudomonadati</taxon>
        <taxon>Bacteroidota</taxon>
        <taxon>Flavobacteriia</taxon>
        <taxon>Flavobacteriales</taxon>
        <taxon>Flavobacteriaceae</taxon>
        <taxon>Lutimonas</taxon>
    </lineage>
</organism>
<keyword evidence="4" id="KW-1185">Reference proteome</keyword>
<dbReference type="Pfam" id="PF03724">
    <property type="entry name" value="META"/>
    <property type="match status" value="1"/>
</dbReference>
<comment type="caution">
    <text evidence="3">The sequence shown here is derived from an EMBL/GenBank/DDBJ whole genome shotgun (WGS) entry which is preliminary data.</text>
</comment>
<feature type="domain" description="DUF4377" evidence="2">
    <location>
        <begin position="25"/>
        <end position="98"/>
    </location>
</feature>
<evidence type="ECO:0000259" key="2">
    <source>
        <dbReference type="Pfam" id="PF14302"/>
    </source>
</evidence>
<gene>
    <name evidence="3" type="ORF">AABB81_11985</name>
</gene>